<keyword evidence="6" id="KW-1185">Reference proteome</keyword>
<dbReference type="GO" id="GO:0006412">
    <property type="term" value="P:translation"/>
    <property type="evidence" value="ECO:0007669"/>
    <property type="project" value="UniProtKB-KW"/>
</dbReference>
<dbReference type="GO" id="GO:0017101">
    <property type="term" value="C:aminoacyl-tRNA synthetase multienzyme complex"/>
    <property type="evidence" value="ECO:0007669"/>
    <property type="project" value="InterPro"/>
</dbReference>
<dbReference type="OrthoDB" id="424586at2759"/>
<keyword evidence="3" id="KW-0648">Protein biosynthesis</keyword>
<dbReference type="PANTHER" id="PTHR13438:SF2">
    <property type="entry name" value="AMINOACYL TRNA SYNTHASE COMPLEX-INTERACTING MULTIFUNCTIONAL PROTEIN 2"/>
    <property type="match status" value="1"/>
</dbReference>
<keyword evidence="2" id="KW-0963">Cytoplasm</keyword>
<dbReference type="Pfam" id="PF18569">
    <property type="entry name" value="Thioredoxin_16"/>
    <property type="match status" value="1"/>
</dbReference>
<evidence type="ECO:0000256" key="1">
    <source>
        <dbReference type="ARBA" id="ARBA00004496"/>
    </source>
</evidence>
<accession>A0A8S4S7W0</accession>
<evidence type="ECO:0000256" key="2">
    <source>
        <dbReference type="ARBA" id="ARBA00022490"/>
    </source>
</evidence>
<dbReference type="GO" id="GO:0005737">
    <property type="term" value="C:cytoplasm"/>
    <property type="evidence" value="ECO:0007669"/>
    <property type="project" value="UniProtKB-SubCell"/>
</dbReference>
<evidence type="ECO:0000313" key="6">
    <source>
        <dbReference type="Proteomes" id="UP000838756"/>
    </source>
</evidence>
<comment type="caution">
    <text evidence="5">The sequence shown here is derived from an EMBL/GenBank/DDBJ whole genome shotgun (WGS) entry which is preliminary data.</text>
</comment>
<dbReference type="Proteomes" id="UP000838756">
    <property type="component" value="Unassembled WGS sequence"/>
</dbReference>
<dbReference type="AlphaFoldDB" id="A0A8S4S7W0"/>
<evidence type="ECO:0000313" key="5">
    <source>
        <dbReference type="EMBL" id="CAH2259235.1"/>
    </source>
</evidence>
<dbReference type="PANTHER" id="PTHR13438">
    <property type="entry name" value="AMINOACYL TRNA SYNTHASE COMPLEX-INTERACTING MULTIFUNCTIONAL PROTEIN"/>
    <property type="match status" value="1"/>
</dbReference>
<gene>
    <name evidence="5" type="primary">jg10014</name>
    <name evidence="5" type="ORF">PAEG_LOCUS23546</name>
</gene>
<organism evidence="5 6">
    <name type="scientific">Pararge aegeria aegeria</name>
    <dbReference type="NCBI Taxonomy" id="348720"/>
    <lineage>
        <taxon>Eukaryota</taxon>
        <taxon>Metazoa</taxon>
        <taxon>Ecdysozoa</taxon>
        <taxon>Arthropoda</taxon>
        <taxon>Hexapoda</taxon>
        <taxon>Insecta</taxon>
        <taxon>Pterygota</taxon>
        <taxon>Neoptera</taxon>
        <taxon>Endopterygota</taxon>
        <taxon>Lepidoptera</taxon>
        <taxon>Glossata</taxon>
        <taxon>Ditrysia</taxon>
        <taxon>Papilionoidea</taxon>
        <taxon>Nymphalidae</taxon>
        <taxon>Satyrinae</taxon>
        <taxon>Satyrini</taxon>
        <taxon>Parargina</taxon>
        <taxon>Pararge</taxon>
    </lineage>
</organism>
<protein>
    <submittedName>
        <fullName evidence="5">Jg10014 protein</fullName>
    </submittedName>
</protein>
<dbReference type="Gene3D" id="1.20.1050.130">
    <property type="match status" value="1"/>
</dbReference>
<evidence type="ECO:0000259" key="4">
    <source>
        <dbReference type="Pfam" id="PF18569"/>
    </source>
</evidence>
<dbReference type="InterPro" id="IPR041503">
    <property type="entry name" value="AIMP2_thioredoxin"/>
</dbReference>
<comment type="subcellular location">
    <subcellularLocation>
        <location evidence="1">Cytoplasm</location>
    </subcellularLocation>
</comment>
<feature type="domain" description="AIMP2 thioredoxin-like" evidence="4">
    <location>
        <begin position="102"/>
        <end position="183"/>
    </location>
</feature>
<proteinExistence type="predicted"/>
<sequence>MYHMKNIVSQEQLLLLPKCMYHIRNSIEECTKDETDINISDQVIKILKKMPNSQLSELEDRQDKLLAKLDILYERIKNISHLCKINTNEESKKKAVNNIIPEEVVIVLSSNALPWFLNKFLKEVKPLNVTWHLHSSVPTEKIPKIEAFFRKYQDLYRLQMGAKINLRLIFKCESTKPELKFSSLAFPILGAVNIIRYMCLIFDNVAPYDYCNHEVDAMLDLSYQLETASEKSKALLISKLFLECKEWIHRDMFSIIDLAVFNVINQSQNGIKYVPKKWFNNCEKLIL</sequence>
<dbReference type="InterPro" id="IPR042360">
    <property type="entry name" value="AIMP2"/>
</dbReference>
<reference evidence="5" key="1">
    <citation type="submission" date="2022-03" db="EMBL/GenBank/DDBJ databases">
        <authorList>
            <person name="Lindestad O."/>
        </authorList>
    </citation>
    <scope>NUCLEOTIDE SEQUENCE</scope>
</reference>
<dbReference type="EMBL" id="CAKXAJ010026152">
    <property type="protein sequence ID" value="CAH2259235.1"/>
    <property type="molecule type" value="Genomic_DNA"/>
</dbReference>
<name>A0A8S4S7W0_9NEOP</name>
<evidence type="ECO:0000256" key="3">
    <source>
        <dbReference type="ARBA" id="ARBA00022917"/>
    </source>
</evidence>